<dbReference type="GO" id="GO:0042423">
    <property type="term" value="P:catecholamine biosynthetic process"/>
    <property type="evidence" value="ECO:0007669"/>
    <property type="project" value="UniProtKB-KW"/>
</dbReference>
<comment type="subcellular location">
    <subcellularLocation>
        <location evidence="3">Nucleus</location>
    </subcellularLocation>
</comment>
<dbReference type="InterPro" id="IPR010977">
    <property type="entry name" value="Aromatic_deC"/>
</dbReference>
<dbReference type="InterPro" id="IPR015422">
    <property type="entry name" value="PyrdxlP-dep_Trfase_small"/>
</dbReference>
<dbReference type="Pfam" id="PF00282">
    <property type="entry name" value="Pyridoxal_deC"/>
    <property type="match status" value="1"/>
</dbReference>
<dbReference type="PANTHER" id="PTHR11999">
    <property type="entry name" value="GROUP II PYRIDOXAL-5-PHOSPHATE DECARBOXYLASE"/>
    <property type="match status" value="1"/>
</dbReference>
<dbReference type="Gene3D" id="3.90.1150.10">
    <property type="entry name" value="Aspartate Aminotransferase, domain 1"/>
    <property type="match status" value="1"/>
</dbReference>
<dbReference type="PROSITE" id="PS00392">
    <property type="entry name" value="DDC_GAD_HDC_YDC"/>
    <property type="match status" value="1"/>
</dbReference>
<comment type="subunit">
    <text evidence="6">Homodimer.</text>
</comment>
<dbReference type="FunFam" id="3.40.50.300:FF:000093">
    <property type="entry name" value="Fidgetin-like 1"/>
    <property type="match status" value="1"/>
</dbReference>
<keyword evidence="9" id="KW-0210">Decarboxylase</keyword>
<dbReference type="Gene3D" id="3.40.640.10">
    <property type="entry name" value="Type I PLP-dependent aspartate aminotransferase-like (Major domain)"/>
    <property type="match status" value="1"/>
</dbReference>
<dbReference type="PROSITE" id="PS00674">
    <property type="entry name" value="AAA"/>
    <property type="match status" value="1"/>
</dbReference>
<dbReference type="GO" id="GO:0005737">
    <property type="term" value="C:cytoplasm"/>
    <property type="evidence" value="ECO:0007669"/>
    <property type="project" value="TreeGrafter"/>
</dbReference>
<keyword evidence="14" id="KW-0539">Nucleus</keyword>
<dbReference type="RefSeq" id="XP_025061907.1">
    <property type="nucleotide sequence ID" value="XM_025206122.1"/>
</dbReference>
<evidence type="ECO:0000256" key="18">
    <source>
        <dbReference type="ARBA" id="ARBA00038886"/>
    </source>
</evidence>
<evidence type="ECO:0000256" key="16">
    <source>
        <dbReference type="ARBA" id="ARBA00037256"/>
    </source>
</evidence>
<feature type="compositionally biased region" description="Low complexity" evidence="23">
    <location>
        <begin position="687"/>
        <end position="697"/>
    </location>
</feature>
<evidence type="ECO:0000256" key="17">
    <source>
        <dbReference type="ARBA" id="ARBA00037889"/>
    </source>
</evidence>
<comment type="pathway">
    <text evidence="17">Catecholamine biosynthesis; dopamine biosynthesis; dopamine from L-tyrosine: step 2/2.</text>
</comment>
<evidence type="ECO:0000256" key="5">
    <source>
        <dbReference type="ARBA" id="ARBA00009533"/>
    </source>
</evidence>
<evidence type="ECO:0000256" key="15">
    <source>
        <dbReference type="ARBA" id="ARBA00035694"/>
    </source>
</evidence>
<feature type="domain" description="AAA+ ATPase" evidence="24">
    <location>
        <begin position="865"/>
        <end position="1001"/>
    </location>
</feature>
<dbReference type="STRING" id="38654.A0A3Q0GR74"/>
<feature type="region of interest" description="Disordered" evidence="23">
    <location>
        <begin position="768"/>
        <end position="796"/>
    </location>
</feature>
<comment type="catalytic activity">
    <reaction evidence="21">
        <text>ATP + H2O = ADP + phosphate + H(+)</text>
        <dbReference type="Rhea" id="RHEA:13065"/>
        <dbReference type="ChEBI" id="CHEBI:15377"/>
        <dbReference type="ChEBI" id="CHEBI:15378"/>
        <dbReference type="ChEBI" id="CHEBI:30616"/>
        <dbReference type="ChEBI" id="CHEBI:43474"/>
        <dbReference type="ChEBI" id="CHEBI:456216"/>
    </reaction>
</comment>
<dbReference type="AlphaFoldDB" id="A0A3Q0GR74"/>
<reference evidence="26" key="1">
    <citation type="submission" date="2025-08" db="UniProtKB">
        <authorList>
            <consortium name="RefSeq"/>
        </authorList>
    </citation>
    <scope>IDENTIFICATION</scope>
</reference>
<evidence type="ECO:0000256" key="20">
    <source>
        <dbReference type="ARBA" id="ARBA00041275"/>
    </source>
</evidence>
<comment type="cofactor">
    <cofactor evidence="2">
        <name>Mg(2+)</name>
        <dbReference type="ChEBI" id="CHEBI:18420"/>
    </cofactor>
</comment>
<dbReference type="Gene3D" id="1.10.8.60">
    <property type="match status" value="1"/>
</dbReference>
<evidence type="ECO:0000259" key="24">
    <source>
        <dbReference type="SMART" id="SM00382"/>
    </source>
</evidence>
<dbReference type="Proteomes" id="UP000189705">
    <property type="component" value="Unplaced"/>
</dbReference>
<dbReference type="GO" id="GO:0019752">
    <property type="term" value="P:carboxylic acid metabolic process"/>
    <property type="evidence" value="ECO:0007669"/>
    <property type="project" value="InterPro"/>
</dbReference>
<keyword evidence="11" id="KW-0460">Magnesium</keyword>
<evidence type="ECO:0000313" key="26">
    <source>
        <dbReference type="RefSeq" id="XP_025061907.1"/>
    </source>
</evidence>
<proteinExistence type="inferred from homology"/>
<dbReference type="FunFam" id="3.40.640.10:FF:000025">
    <property type="entry name" value="Histidine decarboxylase"/>
    <property type="match status" value="1"/>
</dbReference>
<evidence type="ECO:0000256" key="21">
    <source>
        <dbReference type="ARBA" id="ARBA00049360"/>
    </source>
</evidence>
<dbReference type="Pfam" id="PF17862">
    <property type="entry name" value="AAA_lid_3"/>
    <property type="match status" value="1"/>
</dbReference>
<keyword evidence="7" id="KW-0127">Catecholamine biosynthesis</keyword>
<keyword evidence="25" id="KW-1185">Reference proteome</keyword>
<feature type="region of interest" description="Disordered" evidence="23">
    <location>
        <begin position="687"/>
        <end position="723"/>
    </location>
</feature>
<dbReference type="GeneID" id="102375703"/>
<dbReference type="GO" id="GO:0030170">
    <property type="term" value="F:pyridoxal phosphate binding"/>
    <property type="evidence" value="ECO:0007669"/>
    <property type="project" value="InterPro"/>
</dbReference>
<evidence type="ECO:0000256" key="9">
    <source>
        <dbReference type="ARBA" id="ARBA00022793"/>
    </source>
</evidence>
<dbReference type="InterPro" id="IPR041569">
    <property type="entry name" value="AAA_lid_3"/>
</dbReference>
<dbReference type="SUPFAM" id="SSF53383">
    <property type="entry name" value="PLP-dependent transferases"/>
    <property type="match status" value="1"/>
</dbReference>
<evidence type="ECO:0000256" key="2">
    <source>
        <dbReference type="ARBA" id="ARBA00001946"/>
    </source>
</evidence>
<dbReference type="EC" id="4.1.1.28" evidence="18"/>
<evidence type="ECO:0000256" key="12">
    <source>
        <dbReference type="ARBA" id="ARBA00022898"/>
    </source>
</evidence>
<dbReference type="FunFam" id="1.20.1340.10:FF:000001">
    <property type="entry name" value="Histidine decarboxylase"/>
    <property type="match status" value="1"/>
</dbReference>
<sequence>MDATEFRKRGKEMVDYIADYIETIHKRPVYPDVEPGYLRCLIPESAPQEPESFEDVFKDIERIIMPGVTHWNSPYFFAYFPVAHSFPALLADILSGGIGCMGFSWAASPACTELETVMLDWLGKMINLPEEFLAGRDGEGGGVIQGSASEATLVSLLAARTKTVRCFQLENPELTESDIMGRLVAYASDMAHCSVERAALIGGVKMKNIPSDDKFIARGSALQKALDEDKAAGLIPFFFCATLGTTACCSFDKLLELGPICNKENLWLHIDAAYAGSSFICPEFRYLLNGVEYANSFNFNPHKWLLINFDCSAMWVKKRSDLIGAFKLDPLYLQHNHQESGLITDYRHWQIPLGRRFRSLKMWFVLRMYGVKGLQEHIRQHVKLSHEFEQLVLQDERFEICSEVILGLVCFRLKIMETPDPSAVHLSEWQKNYFAITSGTCTPGQKADGYRAQILCIQYAWANSEISQVCAANLFKKYAEKYSAIIDSDNGETGLNNYAENILTLARSQQNDSDKWQSALTTSNVFELKSVQKMMQAGKKFQSSLMAPADAMVVVDKEVSASGTPGLPKLTVCSNARETDLCASSSKFISQGADILECPPSLKCLQSGMPSATSTTDMPSTSSACVNHLLDTGFHATPLFGNKEAASSSSLKAQGHFGGGQNSSFFNQSSLAAEFGKLGKRKAFYSSSDASSSMSSSLAPCKPTSNTEAKNFHGSGNKNEESNVTGFKTAKEQLWEVQQKKYQSKPQCAPVSSYGGLKKSLGARRSRGPFGKFVPPVPKQDGSEKGGTQGRPYGTVPIEPSFLVDERLKNIEPKMIELIMNEIMDHGPPVNWDDIAGVEFAKATIKEIVVWPMLRPDIFTGLRGPPKGILLFGPPGTGKTLIGKCIACQSGATFFSISASSLTSKWVGEGEKMVRALFTVARCQQPAVIFIDEIDSLLSQRGDGEHESSRRIKTEFLVQLDGAATSSEDRILVVGATNRPQEIDEAARRRLVKRLYIPLPEASARKQIVTCLMSKEHCSLSEEEIELIVKKSDGFSGADMTQLCREASLGPIRSLQSMDIATITPEQVRPIVFLDFDSAFKTVRPSVSSKDLELYENWNQTFGCGR</sequence>
<gene>
    <name evidence="26" type="primary">DDC</name>
</gene>
<comment type="similarity">
    <text evidence="4">Belongs to the AAA ATPase family.</text>
</comment>
<dbReference type="GO" id="GO:0005524">
    <property type="term" value="F:ATP binding"/>
    <property type="evidence" value="ECO:0007669"/>
    <property type="project" value="UniProtKB-KW"/>
</dbReference>
<evidence type="ECO:0000256" key="4">
    <source>
        <dbReference type="ARBA" id="ARBA00006914"/>
    </source>
</evidence>
<dbReference type="Gene3D" id="1.20.1340.10">
    <property type="entry name" value="dopa decarboxylase, N-terminal domain"/>
    <property type="match status" value="1"/>
</dbReference>
<dbReference type="CTD" id="1644"/>
<evidence type="ECO:0000256" key="3">
    <source>
        <dbReference type="ARBA" id="ARBA00004123"/>
    </source>
</evidence>
<dbReference type="PANTHER" id="PTHR11999:SF167">
    <property type="entry name" value="AROMATIC-L-AMINO-ACID DECARBOXYLASE"/>
    <property type="match status" value="1"/>
</dbReference>
<dbReference type="CDD" id="cd19525">
    <property type="entry name" value="RecA-like_Figl-1"/>
    <property type="match status" value="1"/>
</dbReference>
<evidence type="ECO:0000256" key="14">
    <source>
        <dbReference type="ARBA" id="ARBA00023242"/>
    </source>
</evidence>
<name>A0A3Q0GR74_ALLSI</name>
<keyword evidence="10" id="KW-0067">ATP-binding</keyword>
<comment type="function">
    <text evidence="16">Catalyzes the decarboxylation of L-3,4-dihydroxyphenylalanine (DOPA) to dopamine and L-5-hydroxytryptophan to serotonin.</text>
</comment>
<dbReference type="GO" id="GO:0042427">
    <property type="term" value="P:serotonin biosynthetic process"/>
    <property type="evidence" value="ECO:0007669"/>
    <property type="project" value="TreeGrafter"/>
</dbReference>
<protein>
    <recommendedName>
        <fullName evidence="19">Aromatic-L-amino-acid decarboxylase</fullName>
        <ecNumber evidence="18">4.1.1.28</ecNumber>
    </recommendedName>
    <alternativeName>
        <fullName evidence="20">DOPA decarboxylase</fullName>
    </alternativeName>
    <alternativeName>
        <fullName evidence="15">Fidgetin-like protein 1</fullName>
    </alternativeName>
</protein>
<dbReference type="CDD" id="cd06450">
    <property type="entry name" value="DOPA_deC_like"/>
    <property type="match status" value="1"/>
</dbReference>
<organism evidence="25 26">
    <name type="scientific">Alligator sinensis</name>
    <name type="common">Chinese alligator</name>
    <dbReference type="NCBI Taxonomy" id="38654"/>
    <lineage>
        <taxon>Eukaryota</taxon>
        <taxon>Metazoa</taxon>
        <taxon>Chordata</taxon>
        <taxon>Craniata</taxon>
        <taxon>Vertebrata</taxon>
        <taxon>Euteleostomi</taxon>
        <taxon>Archelosauria</taxon>
        <taxon>Archosauria</taxon>
        <taxon>Crocodylia</taxon>
        <taxon>Alligatoridae</taxon>
        <taxon>Alligatorinae</taxon>
        <taxon>Alligator</taxon>
    </lineage>
</organism>
<dbReference type="GO" id="GO:0004058">
    <property type="term" value="F:aromatic-L-amino-acid decarboxylase activity"/>
    <property type="evidence" value="ECO:0007669"/>
    <property type="project" value="UniProtKB-EC"/>
</dbReference>
<evidence type="ECO:0000313" key="25">
    <source>
        <dbReference type="Proteomes" id="UP000189705"/>
    </source>
</evidence>
<dbReference type="InterPro" id="IPR015415">
    <property type="entry name" value="Spast_Vps4_C"/>
</dbReference>
<evidence type="ECO:0000256" key="23">
    <source>
        <dbReference type="SAM" id="MobiDB-lite"/>
    </source>
</evidence>
<keyword evidence="8" id="KW-0547">Nucleotide-binding</keyword>
<evidence type="ECO:0000256" key="10">
    <source>
        <dbReference type="ARBA" id="ARBA00022840"/>
    </source>
</evidence>
<dbReference type="InterPro" id="IPR047858">
    <property type="entry name" value="FIGNL1_ATPase"/>
</dbReference>
<evidence type="ECO:0000256" key="22">
    <source>
        <dbReference type="PIRSR" id="PIRSR602129-50"/>
    </source>
</evidence>
<dbReference type="Pfam" id="PF09336">
    <property type="entry name" value="Vps4_C"/>
    <property type="match status" value="1"/>
</dbReference>
<dbReference type="InterPro" id="IPR002129">
    <property type="entry name" value="PyrdxlP-dep_de-COase"/>
</dbReference>
<dbReference type="SMART" id="SM00382">
    <property type="entry name" value="AAA"/>
    <property type="match status" value="1"/>
</dbReference>
<dbReference type="InParanoid" id="A0A3Q0GR74"/>
<keyword evidence="12 22" id="KW-0663">Pyridoxal phosphate</keyword>
<evidence type="ECO:0000256" key="8">
    <source>
        <dbReference type="ARBA" id="ARBA00022741"/>
    </source>
</evidence>
<keyword evidence="13" id="KW-0456">Lyase</keyword>
<evidence type="ECO:0000256" key="1">
    <source>
        <dbReference type="ARBA" id="ARBA00001933"/>
    </source>
</evidence>
<feature type="modified residue" description="N6-(pyridoxal phosphate)lysine" evidence="22">
    <location>
        <position position="303"/>
    </location>
</feature>
<evidence type="ECO:0000256" key="11">
    <source>
        <dbReference type="ARBA" id="ARBA00022842"/>
    </source>
</evidence>
<comment type="cofactor">
    <cofactor evidence="1 22">
        <name>pyridoxal 5'-phosphate</name>
        <dbReference type="ChEBI" id="CHEBI:597326"/>
    </cofactor>
</comment>
<dbReference type="InterPro" id="IPR003960">
    <property type="entry name" value="ATPase_AAA_CS"/>
</dbReference>
<accession>A0A3Q0GR74</accession>
<evidence type="ECO:0000256" key="19">
    <source>
        <dbReference type="ARBA" id="ARBA00040968"/>
    </source>
</evidence>
<feature type="compositionally biased region" description="Polar residues" evidence="23">
    <location>
        <begin position="703"/>
        <end position="723"/>
    </location>
</feature>
<evidence type="ECO:0000256" key="13">
    <source>
        <dbReference type="ARBA" id="ARBA00023239"/>
    </source>
</evidence>
<dbReference type="FunFam" id="1.10.8.60:FF:000022">
    <property type="entry name" value="Fidgetin like 1"/>
    <property type="match status" value="1"/>
</dbReference>
<dbReference type="GO" id="GO:0006520">
    <property type="term" value="P:amino acid metabolic process"/>
    <property type="evidence" value="ECO:0007669"/>
    <property type="project" value="InterPro"/>
</dbReference>
<evidence type="ECO:0000256" key="6">
    <source>
        <dbReference type="ARBA" id="ARBA00011738"/>
    </source>
</evidence>
<dbReference type="InterPro" id="IPR015424">
    <property type="entry name" value="PyrdxlP-dep_Trfase"/>
</dbReference>
<dbReference type="GO" id="GO:0016887">
    <property type="term" value="F:ATP hydrolysis activity"/>
    <property type="evidence" value="ECO:0007669"/>
    <property type="project" value="InterPro"/>
</dbReference>
<dbReference type="InterPro" id="IPR015421">
    <property type="entry name" value="PyrdxlP-dep_Trfase_major"/>
</dbReference>
<dbReference type="Gene3D" id="3.40.50.300">
    <property type="entry name" value="P-loop containing nucleotide triphosphate hydrolases"/>
    <property type="match status" value="1"/>
</dbReference>
<dbReference type="Pfam" id="PF00004">
    <property type="entry name" value="AAA"/>
    <property type="match status" value="1"/>
</dbReference>
<dbReference type="SUPFAM" id="SSF52540">
    <property type="entry name" value="P-loop containing nucleoside triphosphate hydrolases"/>
    <property type="match status" value="1"/>
</dbReference>
<dbReference type="InterPro" id="IPR027417">
    <property type="entry name" value="P-loop_NTPase"/>
</dbReference>
<dbReference type="InterPro" id="IPR003959">
    <property type="entry name" value="ATPase_AAA_core"/>
</dbReference>
<evidence type="ECO:0000256" key="7">
    <source>
        <dbReference type="ARBA" id="ARBA00022584"/>
    </source>
</evidence>
<dbReference type="PRINTS" id="PR00800">
    <property type="entry name" value="YHDCRBOXLASE"/>
</dbReference>
<dbReference type="InterPro" id="IPR003593">
    <property type="entry name" value="AAA+_ATPase"/>
</dbReference>
<dbReference type="GO" id="GO:0005634">
    <property type="term" value="C:nucleus"/>
    <property type="evidence" value="ECO:0007669"/>
    <property type="project" value="UniProtKB-SubCell"/>
</dbReference>
<dbReference type="InterPro" id="IPR021115">
    <property type="entry name" value="Pyridoxal-P_BS"/>
</dbReference>
<comment type="similarity">
    <text evidence="5">Belongs to the group II decarboxylase family.</text>
</comment>